<dbReference type="Proteomes" id="UP000249363">
    <property type="component" value="Unassembled WGS sequence"/>
</dbReference>
<dbReference type="OrthoDB" id="6499973at2759"/>
<organism evidence="2 3">
    <name type="scientific">Talaromyces amestolkiae</name>
    <dbReference type="NCBI Taxonomy" id="1196081"/>
    <lineage>
        <taxon>Eukaryota</taxon>
        <taxon>Fungi</taxon>
        <taxon>Dikarya</taxon>
        <taxon>Ascomycota</taxon>
        <taxon>Pezizomycotina</taxon>
        <taxon>Eurotiomycetes</taxon>
        <taxon>Eurotiomycetidae</taxon>
        <taxon>Eurotiales</taxon>
        <taxon>Trichocomaceae</taxon>
        <taxon>Talaromyces</taxon>
        <taxon>Talaromyces sect. Talaromyces</taxon>
    </lineage>
</organism>
<accession>A0A364KYN1</accession>
<dbReference type="AlphaFoldDB" id="A0A364KYN1"/>
<feature type="compositionally biased region" description="Acidic residues" evidence="1">
    <location>
        <begin position="98"/>
        <end position="114"/>
    </location>
</feature>
<evidence type="ECO:0000256" key="1">
    <source>
        <dbReference type="SAM" id="MobiDB-lite"/>
    </source>
</evidence>
<dbReference type="RefSeq" id="XP_040733178.1">
    <property type="nucleotide sequence ID" value="XM_040877065.1"/>
</dbReference>
<dbReference type="STRING" id="1196081.A0A364KYN1"/>
<feature type="region of interest" description="Disordered" evidence="1">
    <location>
        <begin position="91"/>
        <end position="130"/>
    </location>
</feature>
<reference evidence="2 3" key="1">
    <citation type="journal article" date="2017" name="Biotechnol. Biofuels">
        <title>Differential beta-glucosidase expression as a function of carbon source availability in Talaromyces amestolkiae: a genomic and proteomic approach.</title>
        <authorList>
            <person name="de Eugenio L.I."/>
            <person name="Mendez-Liter J.A."/>
            <person name="Nieto-Dominguez M."/>
            <person name="Alonso L."/>
            <person name="Gil-Munoz J."/>
            <person name="Barriuso J."/>
            <person name="Prieto A."/>
            <person name="Martinez M.J."/>
        </authorList>
    </citation>
    <scope>NUCLEOTIDE SEQUENCE [LARGE SCALE GENOMIC DNA]</scope>
    <source>
        <strain evidence="2 3">CIB</strain>
    </source>
</reference>
<keyword evidence="3" id="KW-1185">Reference proteome</keyword>
<proteinExistence type="predicted"/>
<name>A0A364KYN1_TALAM</name>
<dbReference type="GeneID" id="63793890"/>
<evidence type="ECO:0000313" key="3">
    <source>
        <dbReference type="Proteomes" id="UP000249363"/>
    </source>
</evidence>
<sequence>MTRFWNRNADTPWGFAIYRTVYTEQSSQVWKDVVEKLESYLFYSVKRDIEVKARDMYDELEDTYGSVLFNDASQFDGMSIDRVRRHWLAMQGRKVDPDPDSDADDDDDDDDDDDKVEKSKDDENGEAEFEISQEEIEDFRADHTNLEFCILIDEEVLQSILSAPATPKEAAKIFPKKWFESIGYVKVVDQQSGPGSSHDYPGWMTVDLTCLWEIYGMDDLESQYPYEDPRTGKRIVYTGIPPTDPTREYHYGGVSLGRAM</sequence>
<gene>
    <name evidence="2" type="ORF">BHQ10_004674</name>
</gene>
<comment type="caution">
    <text evidence="2">The sequence shown here is derived from an EMBL/GenBank/DDBJ whole genome shotgun (WGS) entry which is preliminary data.</text>
</comment>
<protein>
    <submittedName>
        <fullName evidence="2">Uncharacterized protein</fullName>
    </submittedName>
</protein>
<dbReference type="EMBL" id="MIKG01000008">
    <property type="protein sequence ID" value="RAO68662.1"/>
    <property type="molecule type" value="Genomic_DNA"/>
</dbReference>
<evidence type="ECO:0000313" key="2">
    <source>
        <dbReference type="EMBL" id="RAO68662.1"/>
    </source>
</evidence>